<dbReference type="NCBIfam" id="NF040618">
    <property type="entry name" value="PPA1309_fam"/>
    <property type="match status" value="1"/>
</dbReference>
<dbReference type="Proteomes" id="UP000186785">
    <property type="component" value="Unassembled WGS sequence"/>
</dbReference>
<protein>
    <submittedName>
        <fullName evidence="1">Uncharacterized protein</fullName>
    </submittedName>
</protein>
<dbReference type="RefSeq" id="WP_073708777.1">
    <property type="nucleotide sequence ID" value="NZ_MQSU01000005.1"/>
</dbReference>
<dbReference type="EMBL" id="MQSV01000001">
    <property type="protein sequence ID" value="OKL49890.1"/>
    <property type="molecule type" value="Genomic_DNA"/>
</dbReference>
<organism evidence="1 2">
    <name type="scientific">Boudabousia liubingyangii</name>
    <dbReference type="NCBI Taxonomy" id="1921764"/>
    <lineage>
        <taxon>Bacteria</taxon>
        <taxon>Bacillati</taxon>
        <taxon>Actinomycetota</taxon>
        <taxon>Actinomycetes</taxon>
        <taxon>Actinomycetales</taxon>
        <taxon>Actinomycetaceae</taxon>
        <taxon>Boudabousia</taxon>
    </lineage>
</organism>
<name>A0A1Q5PR62_9ACTO</name>
<evidence type="ECO:0000313" key="1">
    <source>
        <dbReference type="EMBL" id="OKL49890.1"/>
    </source>
</evidence>
<evidence type="ECO:0000313" key="2">
    <source>
        <dbReference type="Proteomes" id="UP000186785"/>
    </source>
</evidence>
<proteinExistence type="predicted"/>
<sequence length="189" mass="20541">MDIEALGVDPQAVALALAVKEIEKEASRNGWDHAPTVYALVPSKDLLEDPQLPEGYRDYLEPQLAANPAHLTAVIQEDLSSADVMETLGYLAWPEQVAGMAVTLERVSVPPEVEAQAPEDAEEAARFFAEHPDRDEVRICAGVLRTGQQWCALRARSHDDDDSVVESSDLIPDLTAALLATFEPEGPEA</sequence>
<gene>
    <name evidence="1" type="ORF">BSR29_02465</name>
</gene>
<reference evidence="1 2" key="1">
    <citation type="submission" date="2016-11" db="EMBL/GenBank/DDBJ databases">
        <title>Actinomyces gypaetusis sp. nov. isolated from the vulture Gypaetus barbatus in Qinghai Tibet Plateau China.</title>
        <authorList>
            <person name="Meng X."/>
        </authorList>
    </citation>
    <scope>NUCLEOTIDE SEQUENCE [LARGE SCALE GENOMIC DNA]</scope>
    <source>
        <strain evidence="1 2">VUL4_2</strain>
    </source>
</reference>
<keyword evidence="2" id="KW-1185">Reference proteome</keyword>
<dbReference type="InterPro" id="IPR047681">
    <property type="entry name" value="PPA1309-like"/>
</dbReference>
<dbReference type="STRING" id="1921764.BSR28_08445"/>
<dbReference type="OrthoDB" id="3266223at2"/>
<accession>A0A1Q5PR62</accession>
<comment type="caution">
    <text evidence="1">The sequence shown here is derived from an EMBL/GenBank/DDBJ whole genome shotgun (WGS) entry which is preliminary data.</text>
</comment>
<dbReference type="AlphaFoldDB" id="A0A1Q5PR62"/>